<proteinExistence type="predicted"/>
<keyword evidence="2" id="KW-0964">Secreted</keyword>
<sequence>MTQVTNPTTPAISVTLPGGGSNIRGIAGDNRLTGSPQADIILTFGGNDIINAGAGNDVVLSGRGNDVIGAGAGNDIVAAGKGNDVVSGGDGDDLLFGNQGNDLLDGGAGNDIVSGDEGNDTVLGGAGNDMVYGGTGNDIVSGGDGNDSVYGGQGNDTVDGGAGNDFISGDRGSDLLTGGAGSDTFYFASTSPEFGVDTITDFTPVEDKIRLKSGGALAALGATFDATEFVVVSGFTPMNPTAATANKLVYDPTSGVLYFNQGTSALTVAQLTPGLTITASNFELF</sequence>
<comment type="subcellular location">
    <subcellularLocation>
        <location evidence="1">Secreted</location>
    </subcellularLocation>
</comment>
<dbReference type="RefSeq" id="WP_340525777.1">
    <property type="nucleotide sequence ID" value="NZ_JBBLXS010000317.1"/>
</dbReference>
<dbReference type="InterPro" id="IPR001343">
    <property type="entry name" value="Hemolysn_Ca-bd"/>
</dbReference>
<dbReference type="Proteomes" id="UP001384579">
    <property type="component" value="Unassembled WGS sequence"/>
</dbReference>
<evidence type="ECO:0000256" key="2">
    <source>
        <dbReference type="ARBA" id="ARBA00022525"/>
    </source>
</evidence>
<dbReference type="InterPro" id="IPR011049">
    <property type="entry name" value="Serralysin-like_metalloprot_C"/>
</dbReference>
<dbReference type="PANTHER" id="PTHR38340:SF1">
    <property type="entry name" value="S-LAYER PROTEIN"/>
    <property type="match status" value="1"/>
</dbReference>
<accession>A0ABU8YRX5</accession>
<protein>
    <submittedName>
        <fullName evidence="3">Calcium-binding protein</fullName>
    </submittedName>
</protein>
<gene>
    <name evidence="3" type="ORF">WMG39_20400</name>
</gene>
<keyword evidence="4" id="KW-1185">Reference proteome</keyword>
<comment type="caution">
    <text evidence="3">The sequence shown here is derived from an EMBL/GenBank/DDBJ whole genome shotgun (WGS) entry which is preliminary data.</text>
</comment>
<dbReference type="PANTHER" id="PTHR38340">
    <property type="entry name" value="S-LAYER PROTEIN"/>
    <property type="match status" value="1"/>
</dbReference>
<dbReference type="SUPFAM" id="SSF51120">
    <property type="entry name" value="beta-Roll"/>
    <property type="match status" value="1"/>
</dbReference>
<dbReference type="InterPro" id="IPR050557">
    <property type="entry name" value="RTX_toxin/Mannuronan_C5-epim"/>
</dbReference>
<dbReference type="Pfam" id="PF00353">
    <property type="entry name" value="HemolysinCabind"/>
    <property type="match status" value="5"/>
</dbReference>
<evidence type="ECO:0000256" key="1">
    <source>
        <dbReference type="ARBA" id="ARBA00004613"/>
    </source>
</evidence>
<dbReference type="EMBL" id="JBBLXS010000317">
    <property type="protein sequence ID" value="MEK0187192.1"/>
    <property type="molecule type" value="Genomic_DNA"/>
</dbReference>
<organism evidence="3 4">
    <name type="scientific">Microcoleus anatoxicus PTRS2</name>
    <dbReference type="NCBI Taxonomy" id="2705321"/>
    <lineage>
        <taxon>Bacteria</taxon>
        <taxon>Bacillati</taxon>
        <taxon>Cyanobacteriota</taxon>
        <taxon>Cyanophyceae</taxon>
        <taxon>Oscillatoriophycideae</taxon>
        <taxon>Oscillatoriales</taxon>
        <taxon>Microcoleaceae</taxon>
        <taxon>Microcoleus</taxon>
        <taxon>Microcoleus anatoxicus</taxon>
    </lineage>
</organism>
<evidence type="ECO:0000313" key="4">
    <source>
        <dbReference type="Proteomes" id="UP001384579"/>
    </source>
</evidence>
<reference evidence="3 4" key="1">
    <citation type="journal article" date="2020" name="Harmful Algae">
        <title>Molecular and morphological characterization of a novel dihydroanatoxin-a producing Microcoleus species (cyanobacteria) from the Russian River, California, USA.</title>
        <authorList>
            <person name="Conklin K.Y."/>
            <person name="Stancheva R."/>
            <person name="Otten T.G."/>
            <person name="Fadness R."/>
            <person name="Boyer G.L."/>
            <person name="Read B."/>
            <person name="Zhang X."/>
            <person name="Sheath R.G."/>
        </authorList>
    </citation>
    <scope>NUCLEOTIDE SEQUENCE [LARGE SCALE GENOMIC DNA]</scope>
    <source>
        <strain evidence="3 4">PTRS2</strain>
    </source>
</reference>
<name>A0ABU8YRX5_9CYAN</name>
<dbReference type="Gene3D" id="2.150.10.10">
    <property type="entry name" value="Serralysin-like metalloprotease, C-terminal"/>
    <property type="match status" value="3"/>
</dbReference>
<dbReference type="PRINTS" id="PR00313">
    <property type="entry name" value="CABNDNGRPT"/>
</dbReference>
<evidence type="ECO:0000313" key="3">
    <source>
        <dbReference type="EMBL" id="MEK0187192.1"/>
    </source>
</evidence>